<dbReference type="Proteomes" id="UP001266305">
    <property type="component" value="Unassembled WGS sequence"/>
</dbReference>
<organism evidence="2 3">
    <name type="scientific">Saguinus oedipus</name>
    <name type="common">Cotton-top tamarin</name>
    <name type="synonym">Oedipomidas oedipus</name>
    <dbReference type="NCBI Taxonomy" id="9490"/>
    <lineage>
        <taxon>Eukaryota</taxon>
        <taxon>Metazoa</taxon>
        <taxon>Chordata</taxon>
        <taxon>Craniata</taxon>
        <taxon>Vertebrata</taxon>
        <taxon>Euteleostomi</taxon>
        <taxon>Mammalia</taxon>
        <taxon>Eutheria</taxon>
        <taxon>Euarchontoglires</taxon>
        <taxon>Primates</taxon>
        <taxon>Haplorrhini</taxon>
        <taxon>Platyrrhini</taxon>
        <taxon>Cebidae</taxon>
        <taxon>Callitrichinae</taxon>
        <taxon>Saguinus</taxon>
    </lineage>
</organism>
<reference evidence="2 3" key="1">
    <citation type="submission" date="2023-05" db="EMBL/GenBank/DDBJ databases">
        <title>B98-5 Cell Line De Novo Hybrid Assembly: An Optical Mapping Approach.</title>
        <authorList>
            <person name="Kananen K."/>
            <person name="Auerbach J.A."/>
            <person name="Kautto E."/>
            <person name="Blachly J.S."/>
        </authorList>
    </citation>
    <scope>NUCLEOTIDE SEQUENCE [LARGE SCALE GENOMIC DNA]</scope>
    <source>
        <strain evidence="2">B95-8</strain>
        <tissue evidence="2">Cell line</tissue>
    </source>
</reference>
<feature type="region of interest" description="Disordered" evidence="1">
    <location>
        <begin position="1"/>
        <end position="25"/>
    </location>
</feature>
<keyword evidence="3" id="KW-1185">Reference proteome</keyword>
<comment type="caution">
    <text evidence="2">The sequence shown here is derived from an EMBL/GenBank/DDBJ whole genome shotgun (WGS) entry which is preliminary data.</text>
</comment>
<name>A0ABQ9TTQ3_SAGOE</name>
<evidence type="ECO:0000256" key="1">
    <source>
        <dbReference type="SAM" id="MobiDB-lite"/>
    </source>
</evidence>
<accession>A0ABQ9TTQ3</accession>
<protein>
    <submittedName>
        <fullName evidence="2">Uncharacterized protein</fullName>
    </submittedName>
</protein>
<evidence type="ECO:0000313" key="3">
    <source>
        <dbReference type="Proteomes" id="UP001266305"/>
    </source>
</evidence>
<feature type="non-terminal residue" evidence="2">
    <location>
        <position position="1"/>
    </location>
</feature>
<evidence type="ECO:0000313" key="2">
    <source>
        <dbReference type="EMBL" id="KAK2088173.1"/>
    </source>
</evidence>
<sequence>PPLPCLQKVEMDSHMSPRAQTQSPLHGAGTLLSTAVLDEAVMGSWDSLPCKDTDATVQAPKQAMMPTVPDALLSPKPFPP</sequence>
<dbReference type="EMBL" id="JASSZA010000019">
    <property type="protein sequence ID" value="KAK2088173.1"/>
    <property type="molecule type" value="Genomic_DNA"/>
</dbReference>
<proteinExistence type="predicted"/>
<gene>
    <name evidence="2" type="ORF">P7K49_034080</name>
</gene>